<keyword evidence="7" id="KW-0067">ATP-binding</keyword>
<dbReference type="InParanoid" id="D9QF33"/>
<gene>
    <name evidence="9" type="ordered locus">Bresu_1206</name>
</gene>
<evidence type="ECO:0000256" key="1">
    <source>
        <dbReference type="ARBA" id="ARBA00000085"/>
    </source>
</evidence>
<evidence type="ECO:0000256" key="7">
    <source>
        <dbReference type="ARBA" id="ARBA00022840"/>
    </source>
</evidence>
<keyword evidence="6 9" id="KW-0418">Kinase</keyword>
<evidence type="ECO:0000313" key="9">
    <source>
        <dbReference type="EMBL" id="ADL00518.1"/>
    </source>
</evidence>
<dbReference type="Pfam" id="PF13185">
    <property type="entry name" value="GAF_2"/>
    <property type="match status" value="1"/>
</dbReference>
<dbReference type="EMBL" id="CP002102">
    <property type="protein sequence ID" value="ADL00518.1"/>
    <property type="molecule type" value="Genomic_DNA"/>
</dbReference>
<dbReference type="Proteomes" id="UP000002696">
    <property type="component" value="Chromosome"/>
</dbReference>
<accession>D9QF33</accession>
<reference evidence="10" key="1">
    <citation type="journal article" date="2011" name="J. Bacteriol.">
        <title>Genome sequences of eight morphologically diverse alphaproteobacteria.</title>
        <authorList>
            <consortium name="US DOE Joint Genome Institute"/>
            <person name="Brown P.J."/>
            <person name="Kysela D.T."/>
            <person name="Buechlein A."/>
            <person name="Hemmerich C."/>
            <person name="Brun Y.V."/>
        </authorList>
    </citation>
    <scope>NUCLEOTIDE SEQUENCE [LARGE SCALE GENOMIC DNA]</scope>
    <source>
        <strain evidence="10">ATCC 15264 / DSM 4735 / LMG 14903 / NBRC 16000 / CB 81</strain>
    </source>
</reference>
<evidence type="ECO:0000259" key="8">
    <source>
        <dbReference type="PROSITE" id="PS50109"/>
    </source>
</evidence>
<evidence type="ECO:0000256" key="5">
    <source>
        <dbReference type="ARBA" id="ARBA00022741"/>
    </source>
</evidence>
<dbReference type="InterPro" id="IPR029016">
    <property type="entry name" value="GAF-like_dom_sf"/>
</dbReference>
<keyword evidence="5" id="KW-0547">Nucleotide-binding</keyword>
<dbReference type="BioCyc" id="BSUB633149:G1GM8-1203-MONOMER"/>
<dbReference type="SUPFAM" id="SSF55874">
    <property type="entry name" value="ATPase domain of HSP90 chaperone/DNA topoisomerase II/histidine kinase"/>
    <property type="match status" value="1"/>
</dbReference>
<keyword evidence="3" id="KW-0597">Phosphoprotein</keyword>
<dbReference type="SMART" id="SM00911">
    <property type="entry name" value="HWE_HK"/>
    <property type="match status" value="1"/>
</dbReference>
<dbReference type="InterPro" id="IPR005467">
    <property type="entry name" value="His_kinase_dom"/>
</dbReference>
<proteinExistence type="predicted"/>
<keyword evidence="10" id="KW-1185">Reference proteome</keyword>
<evidence type="ECO:0000256" key="4">
    <source>
        <dbReference type="ARBA" id="ARBA00022679"/>
    </source>
</evidence>
<dbReference type="Pfam" id="PF13581">
    <property type="entry name" value="HATPase_c_2"/>
    <property type="match status" value="1"/>
</dbReference>
<dbReference type="InterPro" id="IPR011102">
    <property type="entry name" value="Sig_transdc_His_kinase_HWE"/>
</dbReference>
<dbReference type="InterPro" id="IPR003594">
    <property type="entry name" value="HATPase_dom"/>
</dbReference>
<dbReference type="Gene3D" id="3.30.450.20">
    <property type="entry name" value="PAS domain"/>
    <property type="match status" value="1"/>
</dbReference>
<dbReference type="SMART" id="SM00387">
    <property type="entry name" value="HATPase_c"/>
    <property type="match status" value="1"/>
</dbReference>
<keyword evidence="4" id="KW-0808">Transferase</keyword>
<protein>
    <recommendedName>
        <fullName evidence="2">histidine kinase</fullName>
        <ecNumber evidence="2">2.7.13.3</ecNumber>
    </recommendedName>
</protein>
<dbReference type="PANTHER" id="PTHR41523">
    <property type="entry name" value="TWO-COMPONENT SYSTEM SENSOR PROTEIN"/>
    <property type="match status" value="1"/>
</dbReference>
<dbReference type="HOGENOM" id="CLU_660242_0_0_5"/>
<feature type="domain" description="Histidine kinase" evidence="8">
    <location>
        <begin position="244"/>
        <end position="432"/>
    </location>
</feature>
<dbReference type="STRING" id="633149.Bresu_1206"/>
<dbReference type="Gene3D" id="3.30.450.40">
    <property type="match status" value="1"/>
</dbReference>
<dbReference type="Gene3D" id="3.30.565.10">
    <property type="entry name" value="Histidine kinase-like ATPase, C-terminal domain"/>
    <property type="match status" value="1"/>
</dbReference>
<dbReference type="eggNOG" id="COG3920">
    <property type="taxonomic scope" value="Bacteria"/>
</dbReference>
<evidence type="ECO:0000256" key="6">
    <source>
        <dbReference type="ARBA" id="ARBA00022777"/>
    </source>
</evidence>
<dbReference type="InterPro" id="IPR036890">
    <property type="entry name" value="HATPase_C_sf"/>
</dbReference>
<dbReference type="PANTHER" id="PTHR41523:SF8">
    <property type="entry name" value="ETHYLENE RESPONSE SENSOR PROTEIN"/>
    <property type="match status" value="1"/>
</dbReference>
<organism evidence="9 10">
    <name type="scientific">Brevundimonas subvibrioides (strain ATCC 15264 / DSM 4735 / LMG 14903 / NBRC 16000 / CB 81)</name>
    <name type="common">Caulobacter subvibrioides</name>
    <dbReference type="NCBI Taxonomy" id="633149"/>
    <lineage>
        <taxon>Bacteria</taxon>
        <taxon>Pseudomonadati</taxon>
        <taxon>Pseudomonadota</taxon>
        <taxon>Alphaproteobacteria</taxon>
        <taxon>Caulobacterales</taxon>
        <taxon>Caulobacteraceae</taxon>
        <taxon>Brevundimonas</taxon>
    </lineage>
</organism>
<evidence type="ECO:0000256" key="3">
    <source>
        <dbReference type="ARBA" id="ARBA00022553"/>
    </source>
</evidence>
<dbReference type="EC" id="2.7.13.3" evidence="2"/>
<dbReference type="SUPFAM" id="SSF55781">
    <property type="entry name" value="GAF domain-like"/>
    <property type="match status" value="1"/>
</dbReference>
<dbReference type="KEGG" id="bsb:Bresu_1206"/>
<name>D9QF33_BRESC</name>
<dbReference type="SMART" id="SM00065">
    <property type="entry name" value="GAF"/>
    <property type="match status" value="1"/>
</dbReference>
<dbReference type="PROSITE" id="PS50109">
    <property type="entry name" value="HIS_KIN"/>
    <property type="match status" value="1"/>
</dbReference>
<evidence type="ECO:0000256" key="2">
    <source>
        <dbReference type="ARBA" id="ARBA00012438"/>
    </source>
</evidence>
<dbReference type="Pfam" id="PF07568">
    <property type="entry name" value="HisKA_2"/>
    <property type="match status" value="1"/>
</dbReference>
<dbReference type="GO" id="GO:0004673">
    <property type="term" value="F:protein histidine kinase activity"/>
    <property type="evidence" value="ECO:0007669"/>
    <property type="project" value="UniProtKB-EC"/>
</dbReference>
<sequence length="432" mass="46358">MSQTPESEIVLTPDIAELVAEVRADAEAPTRTQMDVVVPPKVETPPGHADTPGRPLAEELRYRLGQQSLLARFGEFALRERDRQMLLDTACALCAEGLETPFSKVLVHSEARDRLVLLAGVGWRGDVEGKASLSVELDSPAGYAFQTGKPLISNHLENEQQFHTPKLLADHGIRRAINVLIRPEIDGEPFGVLEVDSPDEGQFDARDALFLDAFAAALGAALARQSTEARLLAAIEHQALLTREVSHRVKNSLTLISSLLNMQARGSSSDEVKAALTDAGARILAIGKVHDQLWRGADVQSVMLSDFLCSLVDAVADGSPNHTVRCEADDVAVPADIAIPLGLVVNEMVTNALKYAYGDEGGPVSVEGRVRDGRIEVTISDQGRGFDLDTARTSRSLGLRVIDSLVRQIDGTLENRPVGPGTRLVITAPGGG</sequence>
<comment type="catalytic activity">
    <reaction evidence="1">
        <text>ATP + protein L-histidine = ADP + protein N-phospho-L-histidine.</text>
        <dbReference type="EC" id="2.7.13.3"/>
    </reaction>
</comment>
<dbReference type="AlphaFoldDB" id="D9QF33"/>
<dbReference type="GO" id="GO:0005524">
    <property type="term" value="F:ATP binding"/>
    <property type="evidence" value="ECO:0007669"/>
    <property type="project" value="UniProtKB-KW"/>
</dbReference>
<evidence type="ECO:0000313" key="10">
    <source>
        <dbReference type="Proteomes" id="UP000002696"/>
    </source>
</evidence>
<dbReference type="InterPro" id="IPR003018">
    <property type="entry name" value="GAF"/>
</dbReference>
<dbReference type="InterPro" id="IPR011495">
    <property type="entry name" value="Sig_transdc_His_kin_sub2_dim/P"/>
</dbReference>